<keyword evidence="7" id="KW-1185">Reference proteome</keyword>
<reference evidence="7" key="1">
    <citation type="journal article" date="2019" name="Int. J. Syst. Evol. Microbiol.">
        <title>The Global Catalogue of Microorganisms (GCM) 10K type strain sequencing project: providing services to taxonomists for standard genome sequencing and annotation.</title>
        <authorList>
            <consortium name="The Broad Institute Genomics Platform"/>
            <consortium name="The Broad Institute Genome Sequencing Center for Infectious Disease"/>
            <person name="Wu L."/>
            <person name="Ma J."/>
        </authorList>
    </citation>
    <scope>NUCLEOTIDE SEQUENCE [LARGE SCALE GENOMIC DNA]</scope>
    <source>
        <strain evidence="7">CGMCC 1.15180</strain>
    </source>
</reference>
<keyword evidence="1 4" id="KW-0378">Hydrolase</keyword>
<keyword evidence="4" id="KW-0145">Chemotaxis</keyword>
<dbReference type="PANTHER" id="PTHR42872">
    <property type="entry name" value="PROTEIN-GLUTAMATE METHYLESTERASE/PROTEIN-GLUTAMINE GLUTAMINASE"/>
    <property type="match status" value="1"/>
</dbReference>
<evidence type="ECO:0000259" key="5">
    <source>
        <dbReference type="PROSITE" id="PS50122"/>
    </source>
</evidence>
<dbReference type="Proteomes" id="UP001596139">
    <property type="component" value="Unassembled WGS sequence"/>
</dbReference>
<feature type="active site" evidence="4">
    <location>
        <position position="53"/>
    </location>
</feature>
<dbReference type="EC" id="3.1.1.61" evidence="2"/>
<dbReference type="SUPFAM" id="SSF52738">
    <property type="entry name" value="Methylesterase CheB, C-terminal domain"/>
    <property type="match status" value="1"/>
</dbReference>
<accession>A0ABW1MUI6</accession>
<dbReference type="EMBL" id="JBHSPX010000015">
    <property type="protein sequence ID" value="MFC6067516.1"/>
    <property type="molecule type" value="Genomic_DNA"/>
</dbReference>
<feature type="domain" description="CheB-type methylesterase" evidence="5">
    <location>
        <begin position="15"/>
        <end position="204"/>
    </location>
</feature>
<evidence type="ECO:0000313" key="6">
    <source>
        <dbReference type="EMBL" id="MFC6067516.1"/>
    </source>
</evidence>
<evidence type="ECO:0000256" key="2">
    <source>
        <dbReference type="ARBA" id="ARBA00039140"/>
    </source>
</evidence>
<sequence length="206" mass="21411">MTAHTPAPDHGHSAPDNFAIVAVASSAGGIHGLSVLLETLGDGLSVPLLIVQHLDPRHGTVIADVLARRTPLRTKLAQDGEQARPGVVYIAPPNHHLLVDADGVLTLSSSELVHFVRPSADLLFESLAGAYGPRAIACVLTGSGFDGAMGVDAVKSRGGTVIAEDPRTAEFRGMPEAAVETGAVDFVLPLEEIAAVIRGLVETKRQ</sequence>
<gene>
    <name evidence="6" type="ORF">ACFP4F_33895</name>
</gene>
<comment type="catalytic activity">
    <reaction evidence="3">
        <text>[protein]-L-glutamate 5-O-methyl ester + H2O = L-glutamyl-[protein] + methanol + H(+)</text>
        <dbReference type="Rhea" id="RHEA:23236"/>
        <dbReference type="Rhea" id="RHEA-COMP:10208"/>
        <dbReference type="Rhea" id="RHEA-COMP:10311"/>
        <dbReference type="ChEBI" id="CHEBI:15377"/>
        <dbReference type="ChEBI" id="CHEBI:15378"/>
        <dbReference type="ChEBI" id="CHEBI:17790"/>
        <dbReference type="ChEBI" id="CHEBI:29973"/>
        <dbReference type="ChEBI" id="CHEBI:82795"/>
        <dbReference type="EC" id="3.1.1.61"/>
    </reaction>
</comment>
<evidence type="ECO:0000256" key="1">
    <source>
        <dbReference type="ARBA" id="ARBA00022801"/>
    </source>
</evidence>
<dbReference type="RefSeq" id="WP_031050698.1">
    <property type="nucleotide sequence ID" value="NZ_JBHSPX010000015.1"/>
</dbReference>
<organism evidence="6 7">
    <name type="scientific">Streptomyces ochraceiscleroticus</name>
    <dbReference type="NCBI Taxonomy" id="47761"/>
    <lineage>
        <taxon>Bacteria</taxon>
        <taxon>Bacillati</taxon>
        <taxon>Actinomycetota</taxon>
        <taxon>Actinomycetes</taxon>
        <taxon>Kitasatosporales</taxon>
        <taxon>Streptomycetaceae</taxon>
        <taxon>Streptomyces</taxon>
    </lineage>
</organism>
<dbReference type="PROSITE" id="PS50122">
    <property type="entry name" value="CHEB"/>
    <property type="match status" value="1"/>
</dbReference>
<comment type="caution">
    <text evidence="6">The sequence shown here is derived from an EMBL/GenBank/DDBJ whole genome shotgun (WGS) entry which is preliminary data.</text>
</comment>
<dbReference type="InterPro" id="IPR035909">
    <property type="entry name" value="CheB_C"/>
</dbReference>
<feature type="active site" evidence="4">
    <location>
        <position position="146"/>
    </location>
</feature>
<dbReference type="PANTHER" id="PTHR42872:SF3">
    <property type="entry name" value="PROTEIN-GLUTAMATE METHYLESTERASE_PROTEIN-GLUTAMINE GLUTAMINASE 1"/>
    <property type="match status" value="1"/>
</dbReference>
<feature type="active site" evidence="4">
    <location>
        <position position="26"/>
    </location>
</feature>
<evidence type="ECO:0000256" key="3">
    <source>
        <dbReference type="ARBA" id="ARBA00048267"/>
    </source>
</evidence>
<evidence type="ECO:0000256" key="4">
    <source>
        <dbReference type="PROSITE-ProRule" id="PRU00050"/>
    </source>
</evidence>
<protein>
    <recommendedName>
        <fullName evidence="2">protein-glutamate methylesterase</fullName>
        <ecNumber evidence="2">3.1.1.61</ecNumber>
    </recommendedName>
</protein>
<dbReference type="InterPro" id="IPR000673">
    <property type="entry name" value="Sig_transdc_resp-reg_Me-estase"/>
</dbReference>
<dbReference type="CDD" id="cd16433">
    <property type="entry name" value="CheB"/>
    <property type="match status" value="1"/>
</dbReference>
<evidence type="ECO:0000313" key="7">
    <source>
        <dbReference type="Proteomes" id="UP001596139"/>
    </source>
</evidence>
<dbReference type="Pfam" id="PF01339">
    <property type="entry name" value="CheB_methylest"/>
    <property type="match status" value="1"/>
</dbReference>
<name>A0ABW1MUI6_9ACTN</name>
<dbReference type="Gene3D" id="3.40.50.180">
    <property type="entry name" value="Methylesterase CheB, C-terminal domain"/>
    <property type="match status" value="1"/>
</dbReference>
<proteinExistence type="predicted"/>